<dbReference type="AlphaFoldDB" id="A0A2R6Y0T1"/>
<evidence type="ECO:0000313" key="2">
    <source>
        <dbReference type="Proteomes" id="UP000244338"/>
    </source>
</evidence>
<dbReference type="EMBL" id="PEBX01000035">
    <property type="protein sequence ID" value="PTQ56283.1"/>
    <property type="molecule type" value="Genomic_DNA"/>
</dbReference>
<name>A0A2R6Y0T1_9BACL</name>
<reference evidence="2" key="1">
    <citation type="journal article" date="2018" name="Sci. Rep.">
        <title>Lignite coal burning seam in the remote Altai Mountains harbors a hydrogen-driven thermophilic microbial community.</title>
        <authorList>
            <person name="Kadnikov V.V."/>
            <person name="Mardanov A.V."/>
            <person name="Ivasenko D.A."/>
            <person name="Antsiferov D.V."/>
            <person name="Beletsky A.V."/>
            <person name="Karnachuk O.V."/>
            <person name="Ravin N.V."/>
        </authorList>
    </citation>
    <scope>NUCLEOTIDE SEQUENCE [LARGE SCALE GENOMIC DNA]</scope>
</reference>
<evidence type="ECO:0000313" key="1">
    <source>
        <dbReference type="EMBL" id="PTQ56283.1"/>
    </source>
</evidence>
<gene>
    <name evidence="1" type="ORF">BSOLF_0507</name>
</gene>
<dbReference type="Proteomes" id="UP000244338">
    <property type="component" value="Unassembled WGS sequence"/>
</dbReference>
<protein>
    <submittedName>
        <fullName evidence="1">Uncharacterized protein</fullName>
    </submittedName>
</protein>
<accession>A0A2R6Y0T1</accession>
<comment type="caution">
    <text evidence="1">The sequence shown here is derived from an EMBL/GenBank/DDBJ whole genome shotgun (WGS) entry which is preliminary data.</text>
</comment>
<sequence length="38" mass="4468">MTRKNKSVPLLFDTHEEGAARFSYTRDTRAKSDSRYMT</sequence>
<organism evidence="1 2">
    <name type="scientific">Candidatus Carbonibacillus altaicus</name>
    <dbReference type="NCBI Taxonomy" id="2163959"/>
    <lineage>
        <taxon>Bacteria</taxon>
        <taxon>Bacillati</taxon>
        <taxon>Bacillota</taxon>
        <taxon>Bacilli</taxon>
        <taxon>Bacillales</taxon>
        <taxon>Candidatus Carbonibacillus</taxon>
    </lineage>
</organism>
<proteinExistence type="predicted"/>